<evidence type="ECO:0000256" key="2">
    <source>
        <dbReference type="SAM" id="SignalP"/>
    </source>
</evidence>
<feature type="chain" id="PRO_5004452504" evidence="2">
    <location>
        <begin position="19"/>
        <end position="177"/>
    </location>
</feature>
<reference evidence="4" key="1">
    <citation type="journal article" date="2013" name="Genome Announc.">
        <title>Draft genome sequence of the ascomycete Phaeoacremonium aleophilum strain UCR-PA7, a causal agent of the esca disease complex in grapevines.</title>
        <authorList>
            <person name="Blanco-Ulate B."/>
            <person name="Rolshausen P."/>
            <person name="Cantu D."/>
        </authorList>
    </citation>
    <scope>NUCLEOTIDE SEQUENCE [LARGE SCALE GENOMIC DNA]</scope>
    <source>
        <strain evidence="4">UCR-PA7</strain>
    </source>
</reference>
<dbReference type="OrthoDB" id="2151417at2759"/>
<sequence length="177" mass="18429">MYFSKIAVVLSVAVSALALPALEAPKQKRAGVLTVQDYADFQVSDGVAGNALAEVQANFPIDENDLANVDPDDLDIIKAARVTAEAAETDAGGFNDAIDAAGDGAAADALQVGKIKNKVLKLKLEVLALQIDQAVNGNDNSAKIDEETTKLNKNIQLDEDAAGETSQSVDFTGDDSP</sequence>
<dbReference type="PANTHER" id="PTHR38849:SF1">
    <property type="entry name" value="SMALL SECRETED PROTEIN"/>
    <property type="match status" value="1"/>
</dbReference>
<organism evidence="3 4">
    <name type="scientific">Phaeoacremonium minimum (strain UCR-PA7)</name>
    <name type="common">Esca disease fungus</name>
    <name type="synonym">Togninia minima</name>
    <dbReference type="NCBI Taxonomy" id="1286976"/>
    <lineage>
        <taxon>Eukaryota</taxon>
        <taxon>Fungi</taxon>
        <taxon>Dikarya</taxon>
        <taxon>Ascomycota</taxon>
        <taxon>Pezizomycotina</taxon>
        <taxon>Sordariomycetes</taxon>
        <taxon>Sordariomycetidae</taxon>
        <taxon>Togniniales</taxon>
        <taxon>Togniniaceae</taxon>
        <taxon>Phaeoacremonium</taxon>
    </lineage>
</organism>
<dbReference type="HOGENOM" id="CLU_095023_1_0_1"/>
<name>R8BC63_PHAM7</name>
<evidence type="ECO:0000256" key="1">
    <source>
        <dbReference type="SAM" id="MobiDB-lite"/>
    </source>
</evidence>
<evidence type="ECO:0000313" key="4">
    <source>
        <dbReference type="Proteomes" id="UP000014074"/>
    </source>
</evidence>
<dbReference type="PANTHER" id="PTHR38849">
    <property type="entry name" value="SMALL SECRETED PROTEIN"/>
    <property type="match status" value="1"/>
</dbReference>
<keyword evidence="2" id="KW-0732">Signal</keyword>
<protein>
    <submittedName>
        <fullName evidence="3">Putative small secreted protein</fullName>
    </submittedName>
</protein>
<dbReference type="GeneID" id="19328309"/>
<feature type="signal peptide" evidence="2">
    <location>
        <begin position="1"/>
        <end position="18"/>
    </location>
</feature>
<feature type="region of interest" description="Disordered" evidence="1">
    <location>
        <begin position="154"/>
        <end position="177"/>
    </location>
</feature>
<accession>R8BC63</accession>
<gene>
    <name evidence="3" type="ORF">UCRPA7_7540</name>
</gene>
<proteinExistence type="predicted"/>
<dbReference type="AlphaFoldDB" id="R8BC63"/>
<dbReference type="EMBL" id="KB933309">
    <property type="protein sequence ID" value="EON96881.1"/>
    <property type="molecule type" value="Genomic_DNA"/>
</dbReference>
<dbReference type="RefSeq" id="XP_007918260.1">
    <property type="nucleotide sequence ID" value="XM_007920069.1"/>
</dbReference>
<evidence type="ECO:0000313" key="3">
    <source>
        <dbReference type="EMBL" id="EON96881.1"/>
    </source>
</evidence>
<keyword evidence="4" id="KW-1185">Reference proteome</keyword>
<dbReference type="eggNOG" id="ENOG502SA5Y">
    <property type="taxonomic scope" value="Eukaryota"/>
</dbReference>
<dbReference type="KEGG" id="tmn:UCRPA7_7540"/>
<dbReference type="Proteomes" id="UP000014074">
    <property type="component" value="Unassembled WGS sequence"/>
</dbReference>